<evidence type="ECO:0000256" key="1">
    <source>
        <dbReference type="SAM" id="Phobius"/>
    </source>
</evidence>
<dbReference type="Gene3D" id="3.40.50.1460">
    <property type="match status" value="1"/>
</dbReference>
<reference evidence="3" key="1">
    <citation type="submission" date="2020-11" db="EMBL/GenBank/DDBJ databases">
        <title>Nocardia NEAU-351.nov., a novel actinomycete isolated from the cow dung.</title>
        <authorList>
            <person name="Zhang X."/>
        </authorList>
    </citation>
    <scope>NUCLEOTIDE SEQUENCE</scope>
    <source>
        <strain evidence="3">NEAU-351</strain>
    </source>
</reference>
<evidence type="ECO:0000313" key="4">
    <source>
        <dbReference type="Proteomes" id="UP000655751"/>
    </source>
</evidence>
<sequence length="477" mass="51466">MTVSKTETEAKSYRHAVAIVCGASNWPVGPFRASTAFAITARGWCDYFGDGLGIRSENLLDLFDSEELADAQLTTIADFLRKRAEALRCDNGQGLLVLFLYIGHGTFTGKKSEYIVLLRARGHLQTLPSYISVAAIAELLEDVVCRSSRIVVLDSCFAGAAVASFMSDPAMLEGVKVQQILDHDPLSAGVSVLCAASRDDAAQFDEHGRYTLFGNAVLTVLWSGIAGDTKRLSLRQVCNNAKDLLRPAELPTPEVHSPEQSDCDLADLDIFPNLQSSQYDWYTKYLAEAEPIVLSNTAAPQKPPTVLRKPPAVSEANTPRNRRWRLPAILGVVVVAGGVILGGARIVIDWPTTSAGFDTSLIGADSSDRGCATDAQVLRATAENPDFLLEIVWSAHCNTAWAQITWRRTPGLPEMIEARVYPKSHDPTGPDAQSSVKPNVGFTRTHMVDRGTRGSVCAIGNVVIDGRGSPSPVELCG</sequence>
<evidence type="ECO:0000313" key="3">
    <source>
        <dbReference type="EMBL" id="MBH0781415.1"/>
    </source>
</evidence>
<evidence type="ECO:0000259" key="2">
    <source>
        <dbReference type="Pfam" id="PF00656"/>
    </source>
</evidence>
<name>A0A931N467_9NOCA</name>
<organism evidence="3 4">
    <name type="scientific">Nocardia bovistercoris</name>
    <dbReference type="NCBI Taxonomy" id="2785916"/>
    <lineage>
        <taxon>Bacteria</taxon>
        <taxon>Bacillati</taxon>
        <taxon>Actinomycetota</taxon>
        <taxon>Actinomycetes</taxon>
        <taxon>Mycobacteriales</taxon>
        <taxon>Nocardiaceae</taxon>
        <taxon>Nocardia</taxon>
    </lineage>
</organism>
<dbReference type="Pfam" id="PF00656">
    <property type="entry name" value="Peptidase_C14"/>
    <property type="match status" value="1"/>
</dbReference>
<accession>A0A931N467</accession>
<dbReference type="Proteomes" id="UP000655751">
    <property type="component" value="Unassembled WGS sequence"/>
</dbReference>
<feature type="transmembrane region" description="Helical" evidence="1">
    <location>
        <begin position="328"/>
        <end position="348"/>
    </location>
</feature>
<dbReference type="RefSeq" id="WP_196153696.1">
    <property type="nucleotide sequence ID" value="NZ_JADMLG010000024.1"/>
</dbReference>
<protein>
    <submittedName>
        <fullName evidence="3">Caspase family protein</fullName>
    </submittedName>
</protein>
<keyword evidence="1" id="KW-0812">Transmembrane</keyword>
<comment type="caution">
    <text evidence="3">The sequence shown here is derived from an EMBL/GenBank/DDBJ whole genome shotgun (WGS) entry which is preliminary data.</text>
</comment>
<keyword evidence="1" id="KW-0472">Membrane</keyword>
<feature type="domain" description="Peptidase C14 caspase" evidence="2">
    <location>
        <begin position="63"/>
        <end position="247"/>
    </location>
</feature>
<dbReference type="GO" id="GO:0006508">
    <property type="term" value="P:proteolysis"/>
    <property type="evidence" value="ECO:0007669"/>
    <property type="project" value="InterPro"/>
</dbReference>
<keyword evidence="4" id="KW-1185">Reference proteome</keyword>
<dbReference type="AlphaFoldDB" id="A0A931N467"/>
<gene>
    <name evidence="3" type="ORF">IT779_34610</name>
</gene>
<dbReference type="InterPro" id="IPR011600">
    <property type="entry name" value="Pept_C14_caspase"/>
</dbReference>
<dbReference type="EMBL" id="JADMLG010000024">
    <property type="protein sequence ID" value="MBH0781415.1"/>
    <property type="molecule type" value="Genomic_DNA"/>
</dbReference>
<proteinExistence type="predicted"/>
<dbReference type="GO" id="GO:0004197">
    <property type="term" value="F:cysteine-type endopeptidase activity"/>
    <property type="evidence" value="ECO:0007669"/>
    <property type="project" value="InterPro"/>
</dbReference>
<keyword evidence="1" id="KW-1133">Transmembrane helix</keyword>